<dbReference type="InterPro" id="IPR023298">
    <property type="entry name" value="ATPase_P-typ_TM_dom_sf"/>
</dbReference>
<evidence type="ECO:0000256" key="7">
    <source>
        <dbReference type="ARBA" id="ARBA00023136"/>
    </source>
</evidence>
<dbReference type="GO" id="GO:0005524">
    <property type="term" value="F:ATP binding"/>
    <property type="evidence" value="ECO:0007669"/>
    <property type="project" value="UniProtKB-KW"/>
</dbReference>
<feature type="transmembrane region" description="Helical" evidence="8">
    <location>
        <begin position="730"/>
        <end position="749"/>
    </location>
</feature>
<dbReference type="SMART" id="SM00831">
    <property type="entry name" value="Cation_ATPase_N"/>
    <property type="match status" value="1"/>
</dbReference>
<comment type="caution">
    <text evidence="10">The sequence shown here is derived from an EMBL/GenBank/DDBJ whole genome shotgun (WGS) entry which is preliminary data.</text>
</comment>
<dbReference type="Pfam" id="PF00122">
    <property type="entry name" value="E1-E2_ATPase"/>
    <property type="match status" value="1"/>
</dbReference>
<sequence>MEQYAKTKREVLERLASGEGGLTSAEAARRLEKNGANALSEGKKKSKLLLFLAQFTDLMTVILIIAAALSAGLAVATGDKSELADTVILLAVILLNAIIGFFQQYRADTAIAKLKKLSACEAKVVRDGRVVRADAETLVVGDVVELEEGDRIPADCRVLYAEDFRCDESMLTGESKPVRKRDCVVTRPALAARANTAHLGTFCVRGSARCVVTACGMDTEMGKIAALLHQSKPAPAPLDKTVAKLGKAITAVVLFVALALFVGSLVTGRHTFLESLMRAVAVAVAAIPEGMGAVVTVILALGVQRMASSRAVMRRLGAVESLGGCSVICSDKTGTLTRNKMTVEAIATDAFMEGETYVATPIQNELLRCMRMCHTVKGRAGAYVGDPTEVALLEYTDGLGYFYDCARLGGTPFTSERKMMSVFCRTERGGTLYVKGGADVVLKKCSRILTAAGERSLTAQDRAQIQACAATFSAQAMRVLGFACGRSEREEDLTFLGLAAMLDPPKEGVREAVAACRRAGVRTVMITGDSPETAYAIALRLGIAKGRGEVVTGDDLDGMDEGTLARRAKTCSVYARVSPGHKQRIVRALQAADEVVAMTGDGVNDAPALKSADVGVAMGSGTDVTKDAADVVLTDDDFTTMVRAVEEGRNVFFNIKKTISFFLSTNFAEVLSVFFVTLFLWQQDFLTSTQLLWINLITDSLPVLALGMERTQGAMDRPPVSDKEIFSRRAILGMLFFGVMLSAVVVTQYCIFLHVYGAAVATTAAFLTISLSELFHGFNVRAEGVHMTKKAFFSGRAMWLTVLVGVVLNAALVLIPALRTAFRLSALTPVQWLWVAVCSLAILPVGAVYRFCMARVRAPVRRRRSGIPVRGSNG</sequence>
<feature type="transmembrane region" description="Helical" evidence="8">
    <location>
        <begin position="659"/>
        <end position="680"/>
    </location>
</feature>
<dbReference type="InterPro" id="IPR044492">
    <property type="entry name" value="P_typ_ATPase_HD_dom"/>
</dbReference>
<dbReference type="InterPro" id="IPR023299">
    <property type="entry name" value="ATPase_P-typ_cyto_dom_N"/>
</dbReference>
<dbReference type="InterPro" id="IPR004014">
    <property type="entry name" value="ATPase_P-typ_cation-transptr_N"/>
</dbReference>
<dbReference type="PRINTS" id="PR00120">
    <property type="entry name" value="HATPASE"/>
</dbReference>
<feature type="transmembrane region" description="Helical" evidence="8">
    <location>
        <begin position="830"/>
        <end position="852"/>
    </location>
</feature>
<reference evidence="10" key="1">
    <citation type="journal article" date="2021" name="PeerJ">
        <title>Extensive microbial diversity within the chicken gut microbiome revealed by metagenomics and culture.</title>
        <authorList>
            <person name="Gilroy R."/>
            <person name="Ravi A."/>
            <person name="Getino M."/>
            <person name="Pursley I."/>
            <person name="Horton D.L."/>
            <person name="Alikhan N.F."/>
            <person name="Baker D."/>
            <person name="Gharbi K."/>
            <person name="Hall N."/>
            <person name="Watson M."/>
            <person name="Adriaenssens E.M."/>
            <person name="Foster-Nyarko E."/>
            <person name="Jarju S."/>
            <person name="Secka A."/>
            <person name="Antonio M."/>
            <person name="Oren A."/>
            <person name="Chaudhuri R.R."/>
            <person name="La Ragione R."/>
            <person name="Hildebrand F."/>
            <person name="Pallen M.J."/>
        </authorList>
    </citation>
    <scope>NUCLEOTIDE SEQUENCE</scope>
    <source>
        <strain evidence="10">CHK33-5263</strain>
    </source>
</reference>
<keyword evidence="7 8" id="KW-0472">Membrane</keyword>
<keyword evidence="3" id="KW-0547">Nucleotide-binding</keyword>
<dbReference type="InterPro" id="IPR018303">
    <property type="entry name" value="ATPase_P-typ_P_site"/>
</dbReference>
<feature type="transmembrane region" description="Helical" evidence="8">
    <location>
        <begin position="248"/>
        <end position="267"/>
    </location>
</feature>
<dbReference type="Gene3D" id="1.20.1110.10">
    <property type="entry name" value="Calcium-transporting ATPase, transmembrane domain"/>
    <property type="match status" value="1"/>
</dbReference>
<protein>
    <submittedName>
        <fullName evidence="10">Cation-transporting P-type ATPase</fullName>
    </submittedName>
</protein>
<dbReference type="SFLD" id="SFLDS00003">
    <property type="entry name" value="Haloacid_Dehalogenase"/>
    <property type="match status" value="1"/>
</dbReference>
<gene>
    <name evidence="10" type="ORF">H9812_00460</name>
</gene>
<dbReference type="PANTHER" id="PTHR42861">
    <property type="entry name" value="CALCIUM-TRANSPORTING ATPASE"/>
    <property type="match status" value="1"/>
</dbReference>
<keyword evidence="4" id="KW-0067">ATP-binding</keyword>
<dbReference type="SUPFAM" id="SSF81660">
    <property type="entry name" value="Metal cation-transporting ATPase, ATP-binding domain N"/>
    <property type="match status" value="1"/>
</dbReference>
<dbReference type="InterPro" id="IPR023214">
    <property type="entry name" value="HAD_sf"/>
</dbReference>
<dbReference type="GO" id="GO:0016020">
    <property type="term" value="C:membrane"/>
    <property type="evidence" value="ECO:0007669"/>
    <property type="project" value="UniProtKB-SubCell"/>
</dbReference>
<dbReference type="Proteomes" id="UP000824044">
    <property type="component" value="Unassembled WGS sequence"/>
</dbReference>
<dbReference type="InterPro" id="IPR036412">
    <property type="entry name" value="HAD-like_sf"/>
</dbReference>
<dbReference type="PROSITE" id="PS00154">
    <property type="entry name" value="ATPASE_E1_E2"/>
    <property type="match status" value="1"/>
</dbReference>
<dbReference type="SUPFAM" id="SSF56784">
    <property type="entry name" value="HAD-like"/>
    <property type="match status" value="1"/>
</dbReference>
<feature type="transmembrane region" description="Helical" evidence="8">
    <location>
        <begin position="797"/>
        <end position="818"/>
    </location>
</feature>
<dbReference type="GO" id="GO:0016887">
    <property type="term" value="F:ATP hydrolysis activity"/>
    <property type="evidence" value="ECO:0007669"/>
    <property type="project" value="InterPro"/>
</dbReference>
<evidence type="ECO:0000259" key="9">
    <source>
        <dbReference type="SMART" id="SM00831"/>
    </source>
</evidence>
<dbReference type="SUPFAM" id="SSF81653">
    <property type="entry name" value="Calcium ATPase, transduction domain A"/>
    <property type="match status" value="1"/>
</dbReference>
<dbReference type="AlphaFoldDB" id="A0A9D2IUG9"/>
<reference evidence="10" key="2">
    <citation type="submission" date="2021-04" db="EMBL/GenBank/DDBJ databases">
        <authorList>
            <person name="Gilroy R."/>
        </authorList>
    </citation>
    <scope>NUCLEOTIDE SEQUENCE</scope>
    <source>
        <strain evidence="10">CHK33-5263</strain>
    </source>
</reference>
<dbReference type="Gene3D" id="2.70.150.10">
    <property type="entry name" value="Calcium-transporting ATPase, cytoplasmic transduction domain A"/>
    <property type="match status" value="1"/>
</dbReference>
<dbReference type="Gene3D" id="3.40.1110.10">
    <property type="entry name" value="Calcium-transporting ATPase, cytoplasmic domain N"/>
    <property type="match status" value="1"/>
</dbReference>
<dbReference type="Pfam" id="PF00689">
    <property type="entry name" value="Cation_ATPase_C"/>
    <property type="match status" value="1"/>
</dbReference>
<keyword evidence="2 8" id="KW-0812">Transmembrane</keyword>
<name>A0A9D2IUG9_9FIRM</name>
<dbReference type="FunFam" id="3.40.50.1000:FF:000001">
    <property type="entry name" value="Phospholipid-transporting ATPase IC"/>
    <property type="match status" value="1"/>
</dbReference>
<keyword evidence="6 8" id="KW-1133">Transmembrane helix</keyword>
<dbReference type="Pfam" id="PF13246">
    <property type="entry name" value="Cation_ATPase"/>
    <property type="match status" value="1"/>
</dbReference>
<organism evidence="10 11">
    <name type="scientific">Candidatus Gallimonas intestinigallinarum</name>
    <dbReference type="NCBI Taxonomy" id="2838604"/>
    <lineage>
        <taxon>Bacteria</taxon>
        <taxon>Bacillati</taxon>
        <taxon>Bacillota</taxon>
        <taxon>Clostridia</taxon>
        <taxon>Candidatus Gallimonas</taxon>
    </lineage>
</organism>
<dbReference type="SUPFAM" id="SSF81665">
    <property type="entry name" value="Calcium ATPase, transmembrane domain M"/>
    <property type="match status" value="1"/>
</dbReference>
<evidence type="ECO:0000256" key="8">
    <source>
        <dbReference type="SAM" id="Phobius"/>
    </source>
</evidence>
<evidence type="ECO:0000256" key="1">
    <source>
        <dbReference type="ARBA" id="ARBA00004141"/>
    </source>
</evidence>
<dbReference type="InterPro" id="IPR059000">
    <property type="entry name" value="ATPase_P-type_domA"/>
</dbReference>
<accession>A0A9D2IUG9</accession>
<dbReference type="EMBL" id="DXBS01000010">
    <property type="protein sequence ID" value="HIZ23938.1"/>
    <property type="molecule type" value="Genomic_DNA"/>
</dbReference>
<dbReference type="NCBIfam" id="TIGR01494">
    <property type="entry name" value="ATPase_P-type"/>
    <property type="match status" value="3"/>
</dbReference>
<evidence type="ECO:0000313" key="11">
    <source>
        <dbReference type="Proteomes" id="UP000824044"/>
    </source>
</evidence>
<evidence type="ECO:0000256" key="5">
    <source>
        <dbReference type="ARBA" id="ARBA00022967"/>
    </source>
</evidence>
<dbReference type="InterPro" id="IPR008250">
    <property type="entry name" value="ATPase_P-typ_transduc_dom_A_sf"/>
</dbReference>
<dbReference type="InterPro" id="IPR006068">
    <property type="entry name" value="ATPase_P-typ_cation-transptr_C"/>
</dbReference>
<evidence type="ECO:0000256" key="2">
    <source>
        <dbReference type="ARBA" id="ARBA00022692"/>
    </source>
</evidence>
<dbReference type="SFLD" id="SFLDF00027">
    <property type="entry name" value="p-type_atpase"/>
    <property type="match status" value="1"/>
</dbReference>
<feature type="transmembrane region" description="Helical" evidence="8">
    <location>
        <begin position="279"/>
        <end position="303"/>
    </location>
</feature>
<feature type="transmembrane region" description="Helical" evidence="8">
    <location>
        <begin position="692"/>
        <end position="709"/>
    </location>
</feature>
<dbReference type="SFLD" id="SFLDG00002">
    <property type="entry name" value="C1.7:_P-type_atpase_like"/>
    <property type="match status" value="1"/>
</dbReference>
<feature type="transmembrane region" description="Helical" evidence="8">
    <location>
        <begin position="48"/>
        <end position="75"/>
    </location>
</feature>
<evidence type="ECO:0000256" key="3">
    <source>
        <dbReference type="ARBA" id="ARBA00022741"/>
    </source>
</evidence>
<feature type="transmembrane region" description="Helical" evidence="8">
    <location>
        <begin position="87"/>
        <end position="105"/>
    </location>
</feature>
<feature type="domain" description="Cation-transporting P-type ATPase N-terminal" evidence="9">
    <location>
        <begin position="2"/>
        <end position="75"/>
    </location>
</feature>
<dbReference type="Pfam" id="PF00690">
    <property type="entry name" value="Cation_ATPase_N"/>
    <property type="match status" value="1"/>
</dbReference>
<evidence type="ECO:0000256" key="4">
    <source>
        <dbReference type="ARBA" id="ARBA00022840"/>
    </source>
</evidence>
<keyword evidence="5" id="KW-1278">Translocase</keyword>
<dbReference type="PRINTS" id="PR00119">
    <property type="entry name" value="CATATPASE"/>
</dbReference>
<dbReference type="Gene3D" id="3.40.50.1000">
    <property type="entry name" value="HAD superfamily/HAD-like"/>
    <property type="match status" value="1"/>
</dbReference>
<dbReference type="Pfam" id="PF08282">
    <property type="entry name" value="Hydrolase_3"/>
    <property type="match status" value="1"/>
</dbReference>
<evidence type="ECO:0000256" key="6">
    <source>
        <dbReference type="ARBA" id="ARBA00022989"/>
    </source>
</evidence>
<feature type="transmembrane region" description="Helical" evidence="8">
    <location>
        <begin position="755"/>
        <end position="776"/>
    </location>
</feature>
<dbReference type="InterPro" id="IPR001757">
    <property type="entry name" value="P_typ_ATPase"/>
</dbReference>
<comment type="subcellular location">
    <subcellularLocation>
        <location evidence="1">Membrane</location>
        <topology evidence="1">Multi-pass membrane protein</topology>
    </subcellularLocation>
</comment>
<proteinExistence type="predicted"/>
<evidence type="ECO:0000313" key="10">
    <source>
        <dbReference type="EMBL" id="HIZ23938.1"/>
    </source>
</evidence>